<gene>
    <name evidence="2" type="ORF">SPLIT_LOCUS12792</name>
</gene>
<proteinExistence type="predicted"/>
<evidence type="ECO:0000313" key="2">
    <source>
        <dbReference type="EMBL" id="CAH1647441.1"/>
    </source>
</evidence>
<keyword evidence="3" id="KW-1185">Reference proteome</keyword>
<dbReference type="Proteomes" id="UP001153321">
    <property type="component" value="Chromosome Z"/>
</dbReference>
<dbReference type="PANTHER" id="PTHR21505:SF12">
    <property type="entry name" value="MADF DOMAIN-CONTAINING PROTEIN-RELATED"/>
    <property type="match status" value="1"/>
</dbReference>
<reference evidence="2" key="1">
    <citation type="submission" date="2022-02" db="EMBL/GenBank/DDBJ databases">
        <authorList>
            <person name="King R."/>
        </authorList>
    </citation>
    <scope>NUCLEOTIDE SEQUENCE</scope>
</reference>
<dbReference type="EMBL" id="LR824562">
    <property type="protein sequence ID" value="CAH1647441.1"/>
    <property type="molecule type" value="Genomic_DNA"/>
</dbReference>
<accession>A0A9P0N9M3</accession>
<evidence type="ECO:0000313" key="3">
    <source>
        <dbReference type="Proteomes" id="UP001153321"/>
    </source>
</evidence>
<organism evidence="2 3">
    <name type="scientific">Spodoptera littoralis</name>
    <name type="common">Egyptian cotton leafworm</name>
    <dbReference type="NCBI Taxonomy" id="7109"/>
    <lineage>
        <taxon>Eukaryota</taxon>
        <taxon>Metazoa</taxon>
        <taxon>Ecdysozoa</taxon>
        <taxon>Arthropoda</taxon>
        <taxon>Hexapoda</taxon>
        <taxon>Insecta</taxon>
        <taxon>Pterygota</taxon>
        <taxon>Neoptera</taxon>
        <taxon>Endopterygota</taxon>
        <taxon>Lepidoptera</taxon>
        <taxon>Glossata</taxon>
        <taxon>Ditrysia</taxon>
        <taxon>Noctuoidea</taxon>
        <taxon>Noctuidae</taxon>
        <taxon>Amphipyrinae</taxon>
        <taxon>Spodoptera</taxon>
    </lineage>
</organism>
<evidence type="ECO:0000259" key="1">
    <source>
        <dbReference type="PROSITE" id="PS51029"/>
    </source>
</evidence>
<feature type="domain" description="MADF" evidence="1">
    <location>
        <begin position="30"/>
        <end position="124"/>
    </location>
</feature>
<dbReference type="PROSITE" id="PS51029">
    <property type="entry name" value="MADF"/>
    <property type="match status" value="1"/>
</dbReference>
<dbReference type="AlphaFoldDB" id="A0A9P0N9M3"/>
<sequence length="361" mass="41060">MSLAKKYLAARKMSLRLRKILSKPGLIIARALMKYKYNPCLWNVNHMFYRHSAVKSSAWDEVVKVWREFDPSANEIYVKVKVAHMRSRWAIQKHLFEECKARNIPYKPTLWYYPHFQFLPDPKTYPKYYDYDILKKIVVAPVPAQNPPDANQPQLKQILQYDTTQITTTNGPTPAVSNNSSEQFQVTITKKTTLMAKASLPDQTAITCGQHPITSTSEHYQEITTSEHYQEVTTSEQYQMSTTGGHYQVTTTSGHYQVTTTSEHHQVTTASGEYQMTCNKPALTATANGPAQMTTVNGLAQVDAIKEPNSSKNPSDKDQSDYLLVIERDQTSLQFEAYELDENAVATLELAYSDDQNHTDN</sequence>
<dbReference type="SMART" id="SM00595">
    <property type="entry name" value="MADF"/>
    <property type="match status" value="1"/>
</dbReference>
<dbReference type="PANTHER" id="PTHR21505">
    <property type="entry name" value="MADF DOMAIN-CONTAINING PROTEIN-RELATED"/>
    <property type="match status" value="1"/>
</dbReference>
<protein>
    <recommendedName>
        <fullName evidence="1">MADF domain-containing protein</fullName>
    </recommendedName>
</protein>
<name>A0A9P0N9M3_SPOLI</name>
<dbReference type="Pfam" id="PF10545">
    <property type="entry name" value="MADF_DNA_bdg"/>
    <property type="match status" value="1"/>
</dbReference>
<dbReference type="InterPro" id="IPR006578">
    <property type="entry name" value="MADF-dom"/>
</dbReference>